<dbReference type="OrthoDB" id="9807829at2"/>
<evidence type="ECO:0000256" key="2">
    <source>
        <dbReference type="ARBA" id="ARBA00023235"/>
    </source>
</evidence>
<dbReference type="Pfam" id="PF00849">
    <property type="entry name" value="PseudoU_synth_2"/>
    <property type="match status" value="1"/>
</dbReference>
<accession>A0A2N3PPW1</accession>
<dbReference type="GO" id="GO:0003723">
    <property type="term" value="F:RNA binding"/>
    <property type="evidence" value="ECO:0007669"/>
    <property type="project" value="InterPro"/>
</dbReference>
<dbReference type="Gene3D" id="3.30.2350.10">
    <property type="entry name" value="Pseudouridine synthase"/>
    <property type="match status" value="1"/>
</dbReference>
<dbReference type="GO" id="GO:0140098">
    <property type="term" value="F:catalytic activity, acting on RNA"/>
    <property type="evidence" value="ECO:0007669"/>
    <property type="project" value="UniProtKB-ARBA"/>
</dbReference>
<evidence type="ECO:0000259" key="3">
    <source>
        <dbReference type="Pfam" id="PF00849"/>
    </source>
</evidence>
<keyword evidence="5" id="KW-1185">Reference proteome</keyword>
<dbReference type="PANTHER" id="PTHR21600">
    <property type="entry name" value="MITOCHONDRIAL RNA PSEUDOURIDINE SYNTHASE"/>
    <property type="match status" value="1"/>
</dbReference>
<dbReference type="InterPro" id="IPR006224">
    <property type="entry name" value="PsdUridine_synth_RluA-like_CS"/>
</dbReference>
<keyword evidence="2" id="KW-0413">Isomerase</keyword>
<comment type="caution">
    <text evidence="4">The sequence shown here is derived from an EMBL/GenBank/DDBJ whole genome shotgun (WGS) entry which is preliminary data.</text>
</comment>
<dbReference type="GO" id="GO:0009982">
    <property type="term" value="F:pseudouridine synthase activity"/>
    <property type="evidence" value="ECO:0007669"/>
    <property type="project" value="InterPro"/>
</dbReference>
<proteinExistence type="inferred from homology"/>
<dbReference type="EMBL" id="PIUM01000032">
    <property type="protein sequence ID" value="PKU22443.1"/>
    <property type="molecule type" value="Genomic_DNA"/>
</dbReference>
<comment type="similarity">
    <text evidence="1">Belongs to the pseudouridine synthase RluA family.</text>
</comment>
<evidence type="ECO:0000313" key="5">
    <source>
        <dbReference type="Proteomes" id="UP000233293"/>
    </source>
</evidence>
<dbReference type="Proteomes" id="UP000233293">
    <property type="component" value="Unassembled WGS sequence"/>
</dbReference>
<protein>
    <submittedName>
        <fullName evidence="4">RNA pseudouridine synthase</fullName>
    </submittedName>
</protein>
<feature type="domain" description="Pseudouridine synthase RsuA/RluA-like" evidence="3">
    <location>
        <begin position="13"/>
        <end position="160"/>
    </location>
</feature>
<dbReference type="SUPFAM" id="SSF55120">
    <property type="entry name" value="Pseudouridine synthase"/>
    <property type="match status" value="1"/>
</dbReference>
<dbReference type="GO" id="GO:0000455">
    <property type="term" value="P:enzyme-directed rRNA pseudouridine synthesis"/>
    <property type="evidence" value="ECO:0007669"/>
    <property type="project" value="TreeGrafter"/>
</dbReference>
<name>A0A2N3PPW1_9PROT</name>
<dbReference type="AlphaFoldDB" id="A0A2N3PPW1"/>
<evidence type="ECO:0000313" key="4">
    <source>
        <dbReference type="EMBL" id="PKU22443.1"/>
    </source>
</evidence>
<dbReference type="PANTHER" id="PTHR21600:SF44">
    <property type="entry name" value="RIBOSOMAL LARGE SUBUNIT PSEUDOURIDINE SYNTHASE D"/>
    <property type="match status" value="1"/>
</dbReference>
<dbReference type="CDD" id="cd02869">
    <property type="entry name" value="PseudoU_synth_RluA_like"/>
    <property type="match status" value="1"/>
</dbReference>
<dbReference type="InterPro" id="IPR050188">
    <property type="entry name" value="RluA_PseudoU_synthase"/>
</dbReference>
<dbReference type="PROSITE" id="PS01129">
    <property type="entry name" value="PSI_RLU"/>
    <property type="match status" value="1"/>
</dbReference>
<reference evidence="5" key="1">
    <citation type="submission" date="2017-12" db="EMBL/GenBank/DDBJ databases">
        <title>Draft genome sequence of Telmatospirillum siberiense 26-4b1T, an acidotolerant peatland alphaproteobacterium potentially involved in sulfur cycling.</title>
        <authorList>
            <person name="Hausmann B."/>
            <person name="Pjevac P."/>
            <person name="Schreck K."/>
            <person name="Herbold C.W."/>
            <person name="Daims H."/>
            <person name="Wagner M."/>
            <person name="Pester M."/>
            <person name="Loy A."/>
        </authorList>
    </citation>
    <scope>NUCLEOTIDE SEQUENCE [LARGE SCALE GENOMIC DNA]</scope>
    <source>
        <strain evidence="5">26-4b1</strain>
    </source>
</reference>
<sequence>MMARVLYRDALMLVLDKPAGLAVHAGGKKSEHLGLYLDHLRFGLPQAPELAHRLDRDTSGCLVFGRHRQALKRLGALFAHGRVEKTYWAVTVGEPPGESGVIDKPLAKIKPTYGWHMKVDPHGQPSATEWRLLGRTGRLSWLECRPLTGRTHQIRVHLASIGCPIVGDGVYGKGTADLLSPHLHLHARRISVPLYPKKSPVIVTAPVAPHLTDLLRSCGWADEEPSPVDAQPVLEILGEG</sequence>
<gene>
    <name evidence="4" type="ORF">CWS72_21830</name>
</gene>
<dbReference type="InterPro" id="IPR006145">
    <property type="entry name" value="PsdUridine_synth_RsuA/RluA"/>
</dbReference>
<evidence type="ECO:0000256" key="1">
    <source>
        <dbReference type="ARBA" id="ARBA00010876"/>
    </source>
</evidence>
<dbReference type="InterPro" id="IPR020103">
    <property type="entry name" value="PsdUridine_synth_cat_dom_sf"/>
</dbReference>
<organism evidence="4 5">
    <name type="scientific">Telmatospirillum siberiense</name>
    <dbReference type="NCBI Taxonomy" id="382514"/>
    <lineage>
        <taxon>Bacteria</taxon>
        <taxon>Pseudomonadati</taxon>
        <taxon>Pseudomonadota</taxon>
        <taxon>Alphaproteobacteria</taxon>
        <taxon>Rhodospirillales</taxon>
        <taxon>Rhodospirillaceae</taxon>
        <taxon>Telmatospirillum</taxon>
    </lineage>
</organism>